<sequence>MINNRGYCNFICGQGEVKVKPCDMCANIHVNIDAPLPLPVKCTINIEPILIIIILLIILKKSCCSEDCC</sequence>
<reference evidence="1 2" key="1">
    <citation type="submission" date="2022-09" db="EMBL/GenBank/DDBJ databases">
        <title>complete genome sequences of Clostridium tetani str. KHSU-234311-028 isolated from soil.</title>
        <authorList>
            <person name="Sekizuka T."/>
            <person name="Shitada C."/>
            <person name="Takahashi M."/>
            <person name="Kuroda M."/>
        </authorList>
    </citation>
    <scope>NUCLEOTIDE SEQUENCE [LARGE SCALE GENOMIC DNA]</scope>
    <source>
        <strain evidence="1 2">KHSU-234311-028</strain>
    </source>
</reference>
<dbReference type="Proteomes" id="UP001321763">
    <property type="component" value="Chromosome"/>
</dbReference>
<dbReference type="GeneID" id="24254175"/>
<gene>
    <name evidence="1" type="ORF">K234311028_02810</name>
</gene>
<protein>
    <submittedName>
        <fullName evidence="1">Uncharacterized protein</fullName>
    </submittedName>
</protein>
<dbReference type="RefSeq" id="WP_035124514.1">
    <property type="nucleotide sequence ID" value="NZ_AP026804.1"/>
</dbReference>
<dbReference type="EMBL" id="AP026818">
    <property type="protein sequence ID" value="BDR80035.1"/>
    <property type="molecule type" value="Genomic_DNA"/>
</dbReference>
<name>A0ABC8E901_CLOTA</name>
<evidence type="ECO:0000313" key="1">
    <source>
        <dbReference type="EMBL" id="BDR80035.1"/>
    </source>
</evidence>
<proteinExistence type="predicted"/>
<accession>A0ABC8E901</accession>
<organism evidence="1 2">
    <name type="scientific">Clostridium tetani</name>
    <dbReference type="NCBI Taxonomy" id="1513"/>
    <lineage>
        <taxon>Bacteria</taxon>
        <taxon>Bacillati</taxon>
        <taxon>Bacillota</taxon>
        <taxon>Clostridia</taxon>
        <taxon>Eubacteriales</taxon>
        <taxon>Clostridiaceae</taxon>
        <taxon>Clostridium</taxon>
    </lineage>
</organism>
<evidence type="ECO:0000313" key="2">
    <source>
        <dbReference type="Proteomes" id="UP001321763"/>
    </source>
</evidence>
<dbReference type="AlphaFoldDB" id="A0ABC8E901"/>